<reference evidence="1 2" key="1">
    <citation type="journal article" date="2013" name="Genome Announc.">
        <title>Draft Genome Sequence of Desulfotignum phosphitoxidans DSM 13687 Strain FiPS-3.</title>
        <authorList>
            <person name="Poehlein A."/>
            <person name="Daniel R."/>
            <person name="Simeonova D.D."/>
        </authorList>
    </citation>
    <scope>NUCLEOTIDE SEQUENCE [LARGE SCALE GENOMIC DNA]</scope>
    <source>
        <strain evidence="1 2">DSM 13687</strain>
    </source>
</reference>
<protein>
    <submittedName>
        <fullName evidence="1">Transposase</fullName>
    </submittedName>
</protein>
<gene>
    <name evidence="1" type="ORF">Dpo_11c00440</name>
</gene>
<dbReference type="EMBL" id="APJX01000011">
    <property type="protein sequence ID" value="EMS77902.1"/>
    <property type="molecule type" value="Genomic_DNA"/>
</dbReference>
<name>S0G126_9BACT</name>
<sequence length="39" mass="4508">MAMLLFTTRRPDFLRISIQMDHEQGRLANVAKSDTLFPS</sequence>
<evidence type="ECO:0000313" key="2">
    <source>
        <dbReference type="Proteomes" id="UP000014216"/>
    </source>
</evidence>
<accession>S0G126</accession>
<keyword evidence="2" id="KW-1185">Reference proteome</keyword>
<proteinExistence type="predicted"/>
<evidence type="ECO:0000313" key="1">
    <source>
        <dbReference type="EMBL" id="EMS77902.1"/>
    </source>
</evidence>
<organism evidence="1 2">
    <name type="scientific">Desulfotignum phosphitoxidans DSM 13687</name>
    <dbReference type="NCBI Taxonomy" id="1286635"/>
    <lineage>
        <taxon>Bacteria</taxon>
        <taxon>Pseudomonadati</taxon>
        <taxon>Thermodesulfobacteriota</taxon>
        <taxon>Desulfobacteria</taxon>
        <taxon>Desulfobacterales</taxon>
        <taxon>Desulfobacteraceae</taxon>
        <taxon>Desulfotignum</taxon>
    </lineage>
</organism>
<comment type="caution">
    <text evidence="1">The sequence shown here is derived from an EMBL/GenBank/DDBJ whole genome shotgun (WGS) entry which is preliminary data.</text>
</comment>
<dbReference type="AlphaFoldDB" id="S0G126"/>
<dbReference type="Proteomes" id="UP000014216">
    <property type="component" value="Unassembled WGS sequence"/>
</dbReference>